<dbReference type="InterPro" id="IPR001031">
    <property type="entry name" value="Thioesterase"/>
</dbReference>
<protein>
    <recommendedName>
        <fullName evidence="1">Thioesterase domain-containing protein</fullName>
    </recommendedName>
</protein>
<gene>
    <name evidence="2" type="ORF">PRK78_007548</name>
</gene>
<dbReference type="Pfam" id="PF00975">
    <property type="entry name" value="Thioesterase"/>
    <property type="match status" value="1"/>
</dbReference>
<reference evidence="2" key="1">
    <citation type="submission" date="2023-03" db="EMBL/GenBank/DDBJ databases">
        <title>Emydomyces testavorans Genome Sequence.</title>
        <authorList>
            <person name="Hoyer L."/>
        </authorList>
    </citation>
    <scope>NUCLEOTIDE SEQUENCE</scope>
    <source>
        <strain evidence="2">16-2883</strain>
    </source>
</reference>
<keyword evidence="3" id="KW-1185">Reference proteome</keyword>
<evidence type="ECO:0000313" key="3">
    <source>
        <dbReference type="Proteomes" id="UP001219355"/>
    </source>
</evidence>
<dbReference type="InterPro" id="IPR029058">
    <property type="entry name" value="AB_hydrolase_fold"/>
</dbReference>
<dbReference type="AlphaFoldDB" id="A0AAF0DPG6"/>
<accession>A0AAF0DPG6</accession>
<organism evidence="2 3">
    <name type="scientific">Emydomyces testavorans</name>
    <dbReference type="NCBI Taxonomy" id="2070801"/>
    <lineage>
        <taxon>Eukaryota</taxon>
        <taxon>Fungi</taxon>
        <taxon>Dikarya</taxon>
        <taxon>Ascomycota</taxon>
        <taxon>Pezizomycotina</taxon>
        <taxon>Eurotiomycetes</taxon>
        <taxon>Eurotiomycetidae</taxon>
        <taxon>Onygenales</taxon>
        <taxon>Nannizziopsiaceae</taxon>
        <taxon>Emydomyces</taxon>
    </lineage>
</organism>
<dbReference type="EMBL" id="CP120631">
    <property type="protein sequence ID" value="WEW62048.1"/>
    <property type="molecule type" value="Genomic_DNA"/>
</dbReference>
<evidence type="ECO:0000259" key="1">
    <source>
        <dbReference type="Pfam" id="PF00975"/>
    </source>
</evidence>
<evidence type="ECO:0000313" key="2">
    <source>
        <dbReference type="EMBL" id="WEW62048.1"/>
    </source>
</evidence>
<dbReference type="Proteomes" id="UP001219355">
    <property type="component" value="Chromosome 5"/>
</dbReference>
<dbReference type="Gene3D" id="3.40.50.1820">
    <property type="entry name" value="alpha/beta hydrolase"/>
    <property type="match status" value="1"/>
</dbReference>
<dbReference type="SUPFAM" id="SSF53474">
    <property type="entry name" value="alpha/beta-Hydrolases"/>
    <property type="match status" value="1"/>
</dbReference>
<feature type="domain" description="Thioesterase" evidence="1">
    <location>
        <begin position="20"/>
        <end position="122"/>
    </location>
</feature>
<proteinExistence type="predicted"/>
<name>A0AAF0DPG6_9EURO</name>
<sequence length="281" mass="31261">MEDSIMLVQSAPSGFESATPLILIHDGGGTTVSYFYLESLDRTVYGIQNPRFYSGEPWEGGLPEMGRIYASLIRSVIPSGPVILGGWSLGGMLSLEVASVLARSPDIRVLGIIMLDTVNPLTASSSHVPNVVPYQTQYSEYAKPETRQLVSNCMKQAVTMASTWTPPVWNACSDQDVVQRRKKLEAELSSRMPAQYGHGCFVTELNVPWRDMLPTIPQTILLRCQEYVPVSTDKCRDAVARVDVVRKMERLGWEDYGYDFISAVLDIPGHHYSIFAKDYVS</sequence>